<dbReference type="Gene3D" id="3.90.1200.10">
    <property type="match status" value="1"/>
</dbReference>
<protein>
    <recommendedName>
        <fullName evidence="1">Aminoglycoside phosphotransferase domain-containing protein</fullName>
    </recommendedName>
</protein>
<dbReference type="EMBL" id="AMGY01000005">
    <property type="protein sequence ID" value="EXJ82249.1"/>
    <property type="molecule type" value="Genomic_DNA"/>
</dbReference>
<feature type="domain" description="Aminoglycoside phosphotransferase" evidence="1">
    <location>
        <begin position="122"/>
        <end position="325"/>
    </location>
</feature>
<keyword evidence="3" id="KW-1185">Reference proteome</keyword>
<comment type="caution">
    <text evidence="2">The sequence shown here is derived from an EMBL/GenBank/DDBJ whole genome shotgun (WGS) entry which is preliminary data.</text>
</comment>
<dbReference type="InterPro" id="IPR002575">
    <property type="entry name" value="Aminoglycoside_PTrfase"/>
</dbReference>
<dbReference type="CDD" id="cd05120">
    <property type="entry name" value="APH_ChoK_like"/>
    <property type="match status" value="1"/>
</dbReference>
<gene>
    <name evidence="2" type="ORF">A1O3_06062</name>
</gene>
<dbReference type="Pfam" id="PF01636">
    <property type="entry name" value="APH"/>
    <property type="match status" value="1"/>
</dbReference>
<dbReference type="HOGENOM" id="CLU_021768_10_2_1"/>
<dbReference type="SUPFAM" id="SSF56112">
    <property type="entry name" value="Protein kinase-like (PK-like)"/>
    <property type="match status" value="1"/>
</dbReference>
<dbReference type="PANTHER" id="PTHR21310">
    <property type="entry name" value="AMINOGLYCOSIDE PHOSPHOTRANSFERASE-RELATED-RELATED"/>
    <property type="match status" value="1"/>
</dbReference>
<accession>W9YIX7</accession>
<dbReference type="GeneID" id="19170172"/>
<evidence type="ECO:0000259" key="1">
    <source>
        <dbReference type="Pfam" id="PF01636"/>
    </source>
</evidence>
<dbReference type="STRING" id="1182542.W9YIX7"/>
<dbReference type="RefSeq" id="XP_007734372.1">
    <property type="nucleotide sequence ID" value="XM_007736182.1"/>
</dbReference>
<dbReference type="PANTHER" id="PTHR21310:SF15">
    <property type="entry name" value="AMINOGLYCOSIDE PHOSPHOTRANSFERASE DOMAIN-CONTAINING PROTEIN"/>
    <property type="match status" value="1"/>
</dbReference>
<name>W9YIX7_9EURO</name>
<organism evidence="2 3">
    <name type="scientific">Capronia epimyces CBS 606.96</name>
    <dbReference type="NCBI Taxonomy" id="1182542"/>
    <lineage>
        <taxon>Eukaryota</taxon>
        <taxon>Fungi</taxon>
        <taxon>Dikarya</taxon>
        <taxon>Ascomycota</taxon>
        <taxon>Pezizomycotina</taxon>
        <taxon>Eurotiomycetes</taxon>
        <taxon>Chaetothyriomycetidae</taxon>
        <taxon>Chaetothyriales</taxon>
        <taxon>Herpotrichiellaceae</taxon>
        <taxon>Capronia</taxon>
    </lineage>
</organism>
<evidence type="ECO:0000313" key="2">
    <source>
        <dbReference type="EMBL" id="EXJ82249.1"/>
    </source>
</evidence>
<dbReference type="Proteomes" id="UP000019478">
    <property type="component" value="Unassembled WGS sequence"/>
</dbReference>
<dbReference type="InterPro" id="IPR051678">
    <property type="entry name" value="AGP_Transferase"/>
</dbReference>
<sequence>MDHPPPEQPHPRGPRDSSALFNARVLERVQNAFAEDPTVDLKSWFPMDYSSRLQKQKIYEQKDNSTVDIPFPLAQSVLLLLELAGHDADAVVSKIKRVIQRVKVLWQSEFAPDHAVIKCNRRIVLKVIRATSDYTEYTSMRFLQENHPEVPAPRPLGVISDSRHTYIFMSFIPGVSLDRVWDYLSDEKKIFIRRQLDTILTKMRVPITLPLPLGGTAGEGCRHTRRYTHRSKTQLYSCPQFVDFLLSNPHYASKPYVRLFRKLWKSQESSIVFTHGDLRLSNIMVRAVYTDPEEMPRVSGIVDWEESGLYPDWWEAAKVTRSVTPDDADEMDWISYLPRSISPRLFPIAWLAERAWGTVNAI</sequence>
<proteinExistence type="predicted"/>
<dbReference type="AlphaFoldDB" id="W9YIX7"/>
<reference evidence="2 3" key="1">
    <citation type="submission" date="2013-03" db="EMBL/GenBank/DDBJ databases">
        <title>The Genome Sequence of Capronia epimyces CBS 606.96.</title>
        <authorList>
            <consortium name="The Broad Institute Genomics Platform"/>
            <person name="Cuomo C."/>
            <person name="de Hoog S."/>
            <person name="Gorbushina A."/>
            <person name="Walker B."/>
            <person name="Young S.K."/>
            <person name="Zeng Q."/>
            <person name="Gargeya S."/>
            <person name="Fitzgerald M."/>
            <person name="Haas B."/>
            <person name="Abouelleil A."/>
            <person name="Allen A.W."/>
            <person name="Alvarado L."/>
            <person name="Arachchi H.M."/>
            <person name="Berlin A.M."/>
            <person name="Chapman S.B."/>
            <person name="Gainer-Dewar J."/>
            <person name="Goldberg J."/>
            <person name="Griggs A."/>
            <person name="Gujja S."/>
            <person name="Hansen M."/>
            <person name="Howarth C."/>
            <person name="Imamovic A."/>
            <person name="Ireland A."/>
            <person name="Larimer J."/>
            <person name="McCowan C."/>
            <person name="Murphy C."/>
            <person name="Pearson M."/>
            <person name="Poon T.W."/>
            <person name="Priest M."/>
            <person name="Roberts A."/>
            <person name="Saif S."/>
            <person name="Shea T."/>
            <person name="Sisk P."/>
            <person name="Sykes S."/>
            <person name="Wortman J."/>
            <person name="Nusbaum C."/>
            <person name="Birren B."/>
        </authorList>
    </citation>
    <scope>NUCLEOTIDE SEQUENCE [LARGE SCALE GENOMIC DNA]</scope>
    <source>
        <strain evidence="2 3">CBS 606.96</strain>
    </source>
</reference>
<dbReference type="OrthoDB" id="5341676at2759"/>
<dbReference type="InterPro" id="IPR011009">
    <property type="entry name" value="Kinase-like_dom_sf"/>
</dbReference>
<dbReference type="eggNOG" id="ENOG502SMG7">
    <property type="taxonomic scope" value="Eukaryota"/>
</dbReference>
<evidence type="ECO:0000313" key="3">
    <source>
        <dbReference type="Proteomes" id="UP000019478"/>
    </source>
</evidence>